<proteinExistence type="predicted"/>
<organism evidence="1 2">
    <name type="scientific">Candidatus Magnetobacterium bavaricum</name>
    <dbReference type="NCBI Taxonomy" id="29290"/>
    <lineage>
        <taxon>Bacteria</taxon>
        <taxon>Pseudomonadati</taxon>
        <taxon>Nitrospirota</taxon>
        <taxon>Thermodesulfovibrionia</taxon>
        <taxon>Thermodesulfovibrionales</taxon>
        <taxon>Candidatus Magnetobacteriaceae</taxon>
        <taxon>Candidatus Magnetobacterium</taxon>
    </lineage>
</organism>
<comment type="caution">
    <text evidence="1">The sequence shown here is derived from an EMBL/GenBank/DDBJ whole genome shotgun (WGS) entry which is preliminary data.</text>
</comment>
<gene>
    <name evidence="1" type="ORF">MBAV_001803</name>
</gene>
<dbReference type="EMBL" id="LACI01000778">
    <property type="protein sequence ID" value="KJU86003.1"/>
    <property type="molecule type" value="Genomic_DNA"/>
</dbReference>
<sequence length="73" mass="8486">MHGEAIQEEGVDKDKLTVNYTLRITPPLKQHLDGLTEAQRVQINEHLRIEMARKIHSFNFNPKLYIEEGDITT</sequence>
<evidence type="ECO:0000313" key="2">
    <source>
        <dbReference type="Proteomes" id="UP000033423"/>
    </source>
</evidence>
<accession>A0A0F3GZ82</accession>
<evidence type="ECO:0000313" key="1">
    <source>
        <dbReference type="EMBL" id="KJU86003.1"/>
    </source>
</evidence>
<keyword evidence="2" id="KW-1185">Reference proteome</keyword>
<name>A0A0F3GZ82_9BACT</name>
<reference evidence="1 2" key="1">
    <citation type="submission" date="2015-02" db="EMBL/GenBank/DDBJ databases">
        <title>Single-cell genomics of uncultivated deep-branching MTB reveals a conserved set of magnetosome genes.</title>
        <authorList>
            <person name="Kolinko S."/>
            <person name="Richter M."/>
            <person name="Glockner F.O."/>
            <person name="Brachmann A."/>
            <person name="Schuler D."/>
        </authorList>
    </citation>
    <scope>NUCLEOTIDE SEQUENCE [LARGE SCALE GENOMIC DNA]</scope>
    <source>
        <strain evidence="1">TM-1</strain>
    </source>
</reference>
<dbReference type="Proteomes" id="UP000033423">
    <property type="component" value="Unassembled WGS sequence"/>
</dbReference>
<dbReference type="AlphaFoldDB" id="A0A0F3GZ82"/>
<protein>
    <submittedName>
        <fullName evidence="1">Uncharacterized protein</fullName>
    </submittedName>
</protein>